<name>W2UKZ2_9FLAO</name>
<reference evidence="3" key="1">
    <citation type="submission" date="2013-11" db="EMBL/GenBank/DDBJ databases">
        <title>Draft genome sequence from a member of Zhouia, isolated tidal flat.</title>
        <authorList>
            <person name="Jin H."/>
            <person name="Jeon C.O."/>
        </authorList>
    </citation>
    <scope>NUCLEOTIDE SEQUENCE [LARGE SCALE GENOMIC DNA]</scope>
    <source>
        <strain evidence="3">AD3</strain>
    </source>
</reference>
<accession>W2UKZ2</accession>
<reference evidence="2 3" key="2">
    <citation type="journal article" date="2016" name="Genome Announc.">
        <title>Draft Genome Sequence of Zhouia amylolytica AD3, Isolated from Tidal Flat Sediment.</title>
        <authorList>
            <person name="Jia B."/>
            <person name="Jin H.M."/>
            <person name="Lee H.J."/>
            <person name="Jeon C.O."/>
        </authorList>
    </citation>
    <scope>NUCLEOTIDE SEQUENCE [LARGE SCALE GENOMIC DNA]</scope>
    <source>
        <strain evidence="2 3">AD3</strain>
    </source>
</reference>
<protein>
    <recommendedName>
        <fullName evidence="1">DUF5675 domain-containing protein</fullName>
    </recommendedName>
</protein>
<keyword evidence="3" id="KW-1185">Reference proteome</keyword>
<gene>
    <name evidence="2" type="ORF">P278_28060</name>
</gene>
<dbReference type="EMBL" id="AYXY01000026">
    <property type="protein sequence ID" value="ETN94002.1"/>
    <property type="molecule type" value="Genomic_DNA"/>
</dbReference>
<comment type="caution">
    <text evidence="2">The sequence shown here is derived from an EMBL/GenBank/DDBJ whole genome shotgun (WGS) entry which is preliminary data.</text>
</comment>
<evidence type="ECO:0000313" key="2">
    <source>
        <dbReference type="EMBL" id="ETN94002.1"/>
    </source>
</evidence>
<dbReference type="Proteomes" id="UP000018850">
    <property type="component" value="Unassembled WGS sequence"/>
</dbReference>
<feature type="domain" description="DUF5675" evidence="1">
    <location>
        <begin position="2"/>
        <end position="102"/>
    </location>
</feature>
<organism evidence="2 3">
    <name type="scientific">Zhouia amylolytica AD3</name>
    <dbReference type="NCBI Taxonomy" id="1286632"/>
    <lineage>
        <taxon>Bacteria</taxon>
        <taxon>Pseudomonadati</taxon>
        <taxon>Bacteroidota</taxon>
        <taxon>Flavobacteriia</taxon>
        <taxon>Flavobacteriales</taxon>
        <taxon>Flavobacteriaceae</taxon>
        <taxon>Zhouia</taxon>
    </lineage>
</organism>
<evidence type="ECO:0000313" key="3">
    <source>
        <dbReference type="Proteomes" id="UP000018850"/>
    </source>
</evidence>
<proteinExistence type="predicted"/>
<dbReference type="eggNOG" id="ENOG5032SV8">
    <property type="taxonomic scope" value="Bacteria"/>
</dbReference>
<dbReference type="AlphaFoldDB" id="W2UKZ2"/>
<sequence>MKMSTTGDLYIDGHYCCKTLELPWKDNQRSVSCIPEGTYKVKSRYSTKFGEHLLVEGVPDRSYILFHPANDVKELEGCIAPVEKLTSSTTGIFSQNAFQQILFVVLQAKKEGKRVKLIIEG</sequence>
<dbReference type="InterPro" id="IPR043732">
    <property type="entry name" value="DUF5675"/>
</dbReference>
<evidence type="ECO:0000259" key="1">
    <source>
        <dbReference type="Pfam" id="PF18925"/>
    </source>
</evidence>
<dbReference type="Pfam" id="PF18925">
    <property type="entry name" value="DUF5675"/>
    <property type="match status" value="1"/>
</dbReference>